<dbReference type="Proteomes" id="UP000234585">
    <property type="component" value="Unassembled WGS sequence"/>
</dbReference>
<dbReference type="GO" id="GO:0033617">
    <property type="term" value="P:mitochondrial respiratory chain complex IV assembly"/>
    <property type="evidence" value="ECO:0007669"/>
    <property type="project" value="TreeGrafter"/>
</dbReference>
<dbReference type="OrthoDB" id="5410040at2759"/>
<evidence type="ECO:0000313" key="3">
    <source>
        <dbReference type="EMBL" id="PLB42060.1"/>
    </source>
</evidence>
<protein>
    <recommendedName>
        <fullName evidence="5">Alpha-1,3-mannosyltransferase</fullName>
    </recommendedName>
</protein>
<evidence type="ECO:0008006" key="5">
    <source>
        <dbReference type="Google" id="ProtNLM"/>
    </source>
</evidence>
<organism evidence="3 4">
    <name type="scientific">Aspergillus candidus</name>
    <dbReference type="NCBI Taxonomy" id="41067"/>
    <lineage>
        <taxon>Eukaryota</taxon>
        <taxon>Fungi</taxon>
        <taxon>Dikarya</taxon>
        <taxon>Ascomycota</taxon>
        <taxon>Pezizomycotina</taxon>
        <taxon>Eurotiomycetes</taxon>
        <taxon>Eurotiomycetidae</taxon>
        <taxon>Eurotiales</taxon>
        <taxon>Aspergillaceae</taxon>
        <taxon>Aspergillus</taxon>
        <taxon>Aspergillus subgen. Circumdati</taxon>
    </lineage>
</organism>
<feature type="chain" id="PRO_5014164273" description="Alpha-1,3-mannosyltransferase" evidence="2">
    <location>
        <begin position="29"/>
        <end position="138"/>
    </location>
</feature>
<evidence type="ECO:0000256" key="2">
    <source>
        <dbReference type="SAM" id="SignalP"/>
    </source>
</evidence>
<dbReference type="GO" id="GO:0005759">
    <property type="term" value="C:mitochondrial matrix"/>
    <property type="evidence" value="ECO:0007669"/>
    <property type="project" value="TreeGrafter"/>
</dbReference>
<evidence type="ECO:0000313" key="4">
    <source>
        <dbReference type="Proteomes" id="UP000234585"/>
    </source>
</evidence>
<feature type="compositionally biased region" description="Basic and acidic residues" evidence="1">
    <location>
        <begin position="124"/>
        <end position="138"/>
    </location>
</feature>
<keyword evidence="4" id="KW-1185">Reference proteome</keyword>
<dbReference type="GeneID" id="36527655"/>
<evidence type="ECO:0000256" key="1">
    <source>
        <dbReference type="SAM" id="MobiDB-lite"/>
    </source>
</evidence>
<dbReference type="PANTHER" id="PTHR40020">
    <property type="entry name" value="CYTOCHROME C OXIDASE ASSEMBLY FACTOR 2"/>
    <property type="match status" value="1"/>
</dbReference>
<dbReference type="RefSeq" id="XP_024676072.1">
    <property type="nucleotide sequence ID" value="XM_024820495.1"/>
</dbReference>
<keyword evidence="2" id="KW-0732">Signal</keyword>
<feature type="region of interest" description="Disordered" evidence="1">
    <location>
        <begin position="64"/>
        <end position="85"/>
    </location>
</feature>
<proteinExistence type="predicted"/>
<feature type="signal peptide" evidence="2">
    <location>
        <begin position="1"/>
        <end position="28"/>
    </location>
</feature>
<dbReference type="PANTHER" id="PTHR40020:SF1">
    <property type="entry name" value="CYTOCHROME C OXIDASE ASSEMBLY FACTOR 2"/>
    <property type="match status" value="1"/>
</dbReference>
<accession>A0A2I2FN49</accession>
<reference evidence="3 4" key="1">
    <citation type="submission" date="2017-12" db="EMBL/GenBank/DDBJ databases">
        <authorList>
            <consortium name="DOE Joint Genome Institute"/>
            <person name="Haridas S."/>
            <person name="Kjaerbolling I."/>
            <person name="Vesth T.C."/>
            <person name="Frisvad J.C."/>
            <person name="Nybo J.L."/>
            <person name="Theobald S."/>
            <person name="Kuo A."/>
            <person name="Bowyer P."/>
            <person name="Matsuda Y."/>
            <person name="Mondo S."/>
            <person name="Lyhne E.K."/>
            <person name="Kogle M.E."/>
            <person name="Clum A."/>
            <person name="Lipzen A."/>
            <person name="Salamov A."/>
            <person name="Ngan C.Y."/>
            <person name="Daum C."/>
            <person name="Chiniquy J."/>
            <person name="Barry K."/>
            <person name="LaButti K."/>
            <person name="Simmons B.A."/>
            <person name="Magnuson J.K."/>
            <person name="Mortensen U.H."/>
            <person name="Larsen T.O."/>
            <person name="Grigoriev I.V."/>
            <person name="Baker S.E."/>
            <person name="Andersen M.R."/>
            <person name="Nordberg H.P."/>
            <person name="Cantor M.N."/>
            <person name="Hua S.X."/>
        </authorList>
    </citation>
    <scope>NUCLEOTIDE SEQUENCE [LARGE SCALE GENOMIC DNA]</scope>
    <source>
        <strain evidence="3 4">CBS 102.13</strain>
    </source>
</reference>
<dbReference type="EMBL" id="KZ559118">
    <property type="protein sequence ID" value="PLB42060.1"/>
    <property type="molecule type" value="Genomic_DNA"/>
</dbReference>
<dbReference type="AlphaFoldDB" id="A0A2I2FN49"/>
<feature type="region of interest" description="Disordered" evidence="1">
    <location>
        <begin position="100"/>
        <end position="138"/>
    </location>
</feature>
<name>A0A2I2FN49_ASPCN</name>
<sequence>MPPHLHPKSRSTSSLFAATLLASLGVVGLPHLFPCPAPRRTLADSEMITTADGQTIQRVRRRVRKDVDVPVPTDGPLRTQPATDDDVSTFLQLEEEAKQLSQTGRECPVPKPTGALGELLGFPSRKDTPQGQEERTGS</sequence>
<gene>
    <name evidence="3" type="ORF">BDW47DRAFT_97787</name>
</gene>